<organism evidence="4 5">
    <name type="scientific">Nocardia yunnanensis</name>
    <dbReference type="NCBI Taxonomy" id="2382165"/>
    <lineage>
        <taxon>Bacteria</taxon>
        <taxon>Bacillati</taxon>
        <taxon>Actinomycetota</taxon>
        <taxon>Actinomycetes</taxon>
        <taxon>Mycobacteriales</taxon>
        <taxon>Nocardiaceae</taxon>
        <taxon>Nocardia</taxon>
    </lineage>
</organism>
<dbReference type="Pfam" id="PF00106">
    <property type="entry name" value="adh_short"/>
    <property type="match status" value="1"/>
</dbReference>
<dbReference type="InterPro" id="IPR036291">
    <property type="entry name" value="NAD(P)-bd_dom_sf"/>
</dbReference>
<dbReference type="GO" id="GO:0016491">
    <property type="term" value="F:oxidoreductase activity"/>
    <property type="evidence" value="ECO:0007669"/>
    <property type="project" value="UniProtKB-KW"/>
</dbReference>
<name>A0A386ZKZ5_9NOCA</name>
<dbReference type="PRINTS" id="PR00081">
    <property type="entry name" value="GDHRDH"/>
</dbReference>
<dbReference type="KEGG" id="nyu:D7D52_33860"/>
<dbReference type="InterPro" id="IPR002347">
    <property type="entry name" value="SDR_fam"/>
</dbReference>
<dbReference type="RefSeq" id="WP_120742982.1">
    <property type="nucleotide sequence ID" value="NZ_CP032568.1"/>
</dbReference>
<accession>A0A386ZKZ5</accession>
<proteinExistence type="inferred from homology"/>
<dbReference type="PRINTS" id="PR00080">
    <property type="entry name" value="SDRFAMILY"/>
</dbReference>
<dbReference type="OrthoDB" id="4690547at2"/>
<dbReference type="PROSITE" id="PS00061">
    <property type="entry name" value="ADH_SHORT"/>
    <property type="match status" value="1"/>
</dbReference>
<dbReference type="InterPro" id="IPR020904">
    <property type="entry name" value="Sc_DH/Rdtase_CS"/>
</dbReference>
<evidence type="ECO:0000313" key="5">
    <source>
        <dbReference type="Proteomes" id="UP000267164"/>
    </source>
</evidence>
<dbReference type="Gene3D" id="3.40.50.720">
    <property type="entry name" value="NAD(P)-binding Rossmann-like Domain"/>
    <property type="match status" value="1"/>
</dbReference>
<dbReference type="PANTHER" id="PTHR44196:SF1">
    <property type="entry name" value="DEHYDROGENASE_REDUCTASE SDR FAMILY MEMBER 7B"/>
    <property type="match status" value="1"/>
</dbReference>
<keyword evidence="5" id="KW-1185">Reference proteome</keyword>
<dbReference type="Proteomes" id="UP000267164">
    <property type="component" value="Chromosome"/>
</dbReference>
<sequence>MVTGAGAGIGRELAVALGEAGALVGAVDVDGVGLGETVERVRGRGGRVLGVVGDAADSERMREVSAEVVGAFGGVDVLINNAGRLFYGGVGESEVEDFEVVMRANLGAAVASTKAFLPYVVESSGGRIANISSAYGLIGVGGAAPYTAAKFAVRGFSESLRSELRGRPNVAVSCVYPGGVKTGIAWSALAAAGVDARKAAERFDRVVARTEPRVAARVVLNGVARGRSRVLIGADAVLADAVARLAGGQYEKLIRLVVRG</sequence>
<dbReference type="EMBL" id="CP032568">
    <property type="protein sequence ID" value="AYF77980.1"/>
    <property type="molecule type" value="Genomic_DNA"/>
</dbReference>
<keyword evidence="2" id="KW-0560">Oxidoreductase</keyword>
<evidence type="ECO:0000313" key="4">
    <source>
        <dbReference type="EMBL" id="AYF77980.1"/>
    </source>
</evidence>
<dbReference type="PANTHER" id="PTHR44196">
    <property type="entry name" value="DEHYDROGENASE/REDUCTASE SDR FAMILY MEMBER 7B"/>
    <property type="match status" value="1"/>
</dbReference>
<dbReference type="GO" id="GO:0016020">
    <property type="term" value="C:membrane"/>
    <property type="evidence" value="ECO:0007669"/>
    <property type="project" value="TreeGrafter"/>
</dbReference>
<dbReference type="CDD" id="cd05233">
    <property type="entry name" value="SDR_c"/>
    <property type="match status" value="1"/>
</dbReference>
<dbReference type="SUPFAM" id="SSF51735">
    <property type="entry name" value="NAD(P)-binding Rossmann-fold domains"/>
    <property type="match status" value="1"/>
</dbReference>
<gene>
    <name evidence="4" type="ORF">D7D52_33860</name>
</gene>
<protein>
    <submittedName>
        <fullName evidence="4">SDR family NAD(P)-dependent oxidoreductase</fullName>
    </submittedName>
</protein>
<comment type="similarity">
    <text evidence="1 3">Belongs to the short-chain dehydrogenases/reductases (SDR) family.</text>
</comment>
<evidence type="ECO:0000256" key="1">
    <source>
        <dbReference type="ARBA" id="ARBA00006484"/>
    </source>
</evidence>
<evidence type="ECO:0000256" key="3">
    <source>
        <dbReference type="RuleBase" id="RU000363"/>
    </source>
</evidence>
<evidence type="ECO:0000256" key="2">
    <source>
        <dbReference type="ARBA" id="ARBA00023002"/>
    </source>
</evidence>
<dbReference type="AlphaFoldDB" id="A0A386ZKZ5"/>
<reference evidence="4 5" key="1">
    <citation type="submission" date="2018-09" db="EMBL/GenBank/DDBJ databases">
        <title>Nocardia yunnanensis sp. nov., an actinomycete isolated from a soil sample.</title>
        <authorList>
            <person name="Zhang J."/>
        </authorList>
    </citation>
    <scope>NUCLEOTIDE SEQUENCE [LARGE SCALE GENOMIC DNA]</scope>
    <source>
        <strain evidence="4 5">CFHS0054</strain>
    </source>
</reference>